<evidence type="ECO:0000256" key="6">
    <source>
        <dbReference type="ARBA" id="ARBA00023136"/>
    </source>
</evidence>
<feature type="domain" description="ABC transmembrane type-1" evidence="8">
    <location>
        <begin position="71"/>
        <end position="255"/>
    </location>
</feature>
<comment type="similarity">
    <text evidence="7">Belongs to the binding-protein-dependent transport system permease family.</text>
</comment>
<dbReference type="InterPro" id="IPR035906">
    <property type="entry name" value="MetI-like_sf"/>
</dbReference>
<keyword evidence="4 7" id="KW-0812">Transmembrane</keyword>
<dbReference type="PANTHER" id="PTHR30151:SF0">
    <property type="entry name" value="ABC TRANSPORTER PERMEASE PROTEIN MJ0413-RELATED"/>
    <property type="match status" value="1"/>
</dbReference>
<keyword evidence="6 7" id="KW-0472">Membrane</keyword>
<dbReference type="GO" id="GO:0005886">
    <property type="term" value="C:plasma membrane"/>
    <property type="evidence" value="ECO:0007669"/>
    <property type="project" value="UniProtKB-SubCell"/>
</dbReference>
<protein>
    <submittedName>
        <fullName evidence="9">ABC transporter permease subunit</fullName>
    </submittedName>
</protein>
<sequence length="269" mass="29451">MKRKKSTAPGFQKENSRSRLRPWAVAVWLAAWELLSLYIGQEILLVSPFSVLVRLAQLVTGSGSAAAAADFWGAVAFSFVRIIGGFLSASAAGVLLACLAGVFRPVRDLLAPAMAAIKAVPVASFIILVLIWVPSRNLSVVISFLMVLPIVYTNVLNGIRSMDGQLLEMAQVFQVPLSRRIRYIYLSQLLPFLRTAFSLSLGLCWKAGIAAEVIGIPDGSIGERLYESKVYLQTPDLFAWTLVIVALSIGFEKCFLYAVDRIVIRLEQS</sequence>
<evidence type="ECO:0000256" key="2">
    <source>
        <dbReference type="ARBA" id="ARBA00022448"/>
    </source>
</evidence>
<evidence type="ECO:0000256" key="4">
    <source>
        <dbReference type="ARBA" id="ARBA00022692"/>
    </source>
</evidence>
<dbReference type="PROSITE" id="PS50928">
    <property type="entry name" value="ABC_TM1"/>
    <property type="match status" value="1"/>
</dbReference>
<feature type="transmembrane region" description="Helical" evidence="7">
    <location>
        <begin position="237"/>
        <end position="259"/>
    </location>
</feature>
<dbReference type="InterPro" id="IPR000515">
    <property type="entry name" value="MetI-like"/>
</dbReference>
<evidence type="ECO:0000313" key="9">
    <source>
        <dbReference type="EMBL" id="HJA92036.1"/>
    </source>
</evidence>
<organism evidence="9 10">
    <name type="scientific">Candidatus Eisenbergiella merdipullorum</name>
    <dbReference type="NCBI Taxonomy" id="2838553"/>
    <lineage>
        <taxon>Bacteria</taxon>
        <taxon>Bacillati</taxon>
        <taxon>Bacillota</taxon>
        <taxon>Clostridia</taxon>
        <taxon>Lachnospirales</taxon>
        <taxon>Lachnospiraceae</taxon>
        <taxon>Eisenbergiella</taxon>
    </lineage>
</organism>
<dbReference type="Pfam" id="PF00528">
    <property type="entry name" value="BPD_transp_1"/>
    <property type="match status" value="1"/>
</dbReference>
<keyword evidence="2 7" id="KW-0813">Transport</keyword>
<accession>A0A9D2I3D8</accession>
<name>A0A9D2I3D8_9FIRM</name>
<feature type="transmembrane region" description="Helical" evidence="7">
    <location>
        <begin position="51"/>
        <end position="72"/>
    </location>
</feature>
<evidence type="ECO:0000256" key="7">
    <source>
        <dbReference type="RuleBase" id="RU363032"/>
    </source>
</evidence>
<proteinExistence type="inferred from homology"/>
<reference evidence="9" key="2">
    <citation type="submission" date="2021-04" db="EMBL/GenBank/DDBJ databases">
        <authorList>
            <person name="Gilroy R."/>
        </authorList>
    </citation>
    <scope>NUCLEOTIDE SEQUENCE</scope>
    <source>
        <strain evidence="9">CHK179-7159</strain>
    </source>
</reference>
<evidence type="ECO:0000256" key="3">
    <source>
        <dbReference type="ARBA" id="ARBA00022475"/>
    </source>
</evidence>
<evidence type="ECO:0000313" key="10">
    <source>
        <dbReference type="Proteomes" id="UP000886858"/>
    </source>
</evidence>
<reference evidence="9" key="1">
    <citation type="journal article" date="2021" name="PeerJ">
        <title>Extensive microbial diversity within the chicken gut microbiome revealed by metagenomics and culture.</title>
        <authorList>
            <person name="Gilroy R."/>
            <person name="Ravi A."/>
            <person name="Getino M."/>
            <person name="Pursley I."/>
            <person name="Horton D.L."/>
            <person name="Alikhan N.F."/>
            <person name="Baker D."/>
            <person name="Gharbi K."/>
            <person name="Hall N."/>
            <person name="Watson M."/>
            <person name="Adriaenssens E.M."/>
            <person name="Foster-Nyarko E."/>
            <person name="Jarju S."/>
            <person name="Secka A."/>
            <person name="Antonio M."/>
            <person name="Oren A."/>
            <person name="Chaudhuri R.R."/>
            <person name="La Ragione R."/>
            <person name="Hildebrand F."/>
            <person name="Pallen M.J."/>
        </authorList>
    </citation>
    <scope>NUCLEOTIDE SEQUENCE</scope>
    <source>
        <strain evidence="9">CHK179-7159</strain>
    </source>
</reference>
<feature type="transmembrane region" description="Helical" evidence="7">
    <location>
        <begin position="20"/>
        <end position="39"/>
    </location>
</feature>
<keyword evidence="5 7" id="KW-1133">Transmembrane helix</keyword>
<feature type="transmembrane region" description="Helical" evidence="7">
    <location>
        <begin position="79"/>
        <end position="103"/>
    </location>
</feature>
<comment type="caution">
    <text evidence="9">The sequence shown here is derived from an EMBL/GenBank/DDBJ whole genome shotgun (WGS) entry which is preliminary data.</text>
</comment>
<dbReference type="PANTHER" id="PTHR30151">
    <property type="entry name" value="ALKANE SULFONATE ABC TRANSPORTER-RELATED, MEMBRANE SUBUNIT"/>
    <property type="match status" value="1"/>
</dbReference>
<keyword evidence="3" id="KW-1003">Cell membrane</keyword>
<dbReference type="GO" id="GO:0055085">
    <property type="term" value="P:transmembrane transport"/>
    <property type="evidence" value="ECO:0007669"/>
    <property type="project" value="InterPro"/>
</dbReference>
<evidence type="ECO:0000259" key="8">
    <source>
        <dbReference type="PROSITE" id="PS50928"/>
    </source>
</evidence>
<dbReference type="SUPFAM" id="SSF161098">
    <property type="entry name" value="MetI-like"/>
    <property type="match status" value="1"/>
</dbReference>
<feature type="transmembrane region" description="Helical" evidence="7">
    <location>
        <begin position="109"/>
        <end position="133"/>
    </location>
</feature>
<evidence type="ECO:0000256" key="5">
    <source>
        <dbReference type="ARBA" id="ARBA00022989"/>
    </source>
</evidence>
<comment type="subcellular location">
    <subcellularLocation>
        <location evidence="1 7">Cell membrane</location>
        <topology evidence="1 7">Multi-pass membrane protein</topology>
    </subcellularLocation>
</comment>
<evidence type="ECO:0000256" key="1">
    <source>
        <dbReference type="ARBA" id="ARBA00004651"/>
    </source>
</evidence>
<dbReference type="EMBL" id="DWYY01000035">
    <property type="protein sequence ID" value="HJA92036.1"/>
    <property type="molecule type" value="Genomic_DNA"/>
</dbReference>
<dbReference type="Gene3D" id="1.10.3720.10">
    <property type="entry name" value="MetI-like"/>
    <property type="match status" value="1"/>
</dbReference>
<dbReference type="Proteomes" id="UP000886858">
    <property type="component" value="Unassembled WGS sequence"/>
</dbReference>
<gene>
    <name evidence="9" type="ORF">H9717_02770</name>
</gene>
<feature type="transmembrane region" description="Helical" evidence="7">
    <location>
        <begin position="140"/>
        <end position="159"/>
    </location>
</feature>
<dbReference type="AlphaFoldDB" id="A0A9D2I3D8"/>